<evidence type="ECO:0000313" key="3">
    <source>
        <dbReference type="Proteomes" id="UP000677913"/>
    </source>
</evidence>
<name>A0A8J8BEZ2_9ACTN</name>
<dbReference type="Pfam" id="PF00903">
    <property type="entry name" value="Glyoxalase"/>
    <property type="match status" value="1"/>
</dbReference>
<comment type="caution">
    <text evidence="2">The sequence shown here is derived from an EMBL/GenBank/DDBJ whole genome shotgun (WGS) entry which is preliminary data.</text>
</comment>
<protein>
    <submittedName>
        <fullName evidence="2">VOC family protein</fullName>
    </submittedName>
</protein>
<reference evidence="2" key="1">
    <citation type="submission" date="2021-04" db="EMBL/GenBank/DDBJ databases">
        <title>Genome based classification of Actinospica acidithermotolerans sp. nov., an actinobacterium isolated from an Indonesian hot spring.</title>
        <authorList>
            <person name="Kusuma A.B."/>
            <person name="Putra K.E."/>
            <person name="Nafisah S."/>
            <person name="Loh J."/>
            <person name="Nouioui I."/>
            <person name="Goodfellow M."/>
        </authorList>
    </citation>
    <scope>NUCLEOTIDE SEQUENCE</scope>
    <source>
        <strain evidence="2">DSM 45618</strain>
    </source>
</reference>
<dbReference type="RefSeq" id="WP_211468605.1">
    <property type="nucleotide sequence ID" value="NZ_JAGSXH010000045.1"/>
</dbReference>
<dbReference type="InterPro" id="IPR037523">
    <property type="entry name" value="VOC_core"/>
</dbReference>
<dbReference type="Gene3D" id="3.10.180.10">
    <property type="entry name" value="2,3-Dihydroxybiphenyl 1,2-Dioxygenase, domain 1"/>
    <property type="match status" value="1"/>
</dbReference>
<dbReference type="InterPro" id="IPR029068">
    <property type="entry name" value="Glyas_Bleomycin-R_OHBP_Dase"/>
</dbReference>
<sequence>MHIGEAMIKAESGAAGTGPTCVMHSIAVQTAAFEKAYRFYTELVGLRVVREPFPFKTRTLAWLDAGSVLLELYSVRREDNAAAREDGVVGPDHLAFVVDDLDAMILRLHEFEVPIVKGPLIPPSGDPNQPRVLFVEGPDGEEVQFREPAVGARGR</sequence>
<proteinExistence type="predicted"/>
<evidence type="ECO:0000313" key="2">
    <source>
        <dbReference type="EMBL" id="MBS2964239.1"/>
    </source>
</evidence>
<organism evidence="2 3">
    <name type="scientific">Actinocrinis puniceicyclus</name>
    <dbReference type="NCBI Taxonomy" id="977794"/>
    <lineage>
        <taxon>Bacteria</taxon>
        <taxon>Bacillati</taxon>
        <taxon>Actinomycetota</taxon>
        <taxon>Actinomycetes</taxon>
        <taxon>Catenulisporales</taxon>
        <taxon>Actinospicaceae</taxon>
        <taxon>Actinocrinis</taxon>
    </lineage>
</organism>
<dbReference type="Proteomes" id="UP000677913">
    <property type="component" value="Unassembled WGS sequence"/>
</dbReference>
<accession>A0A8J8BEZ2</accession>
<dbReference type="InterPro" id="IPR004360">
    <property type="entry name" value="Glyas_Fos-R_dOase_dom"/>
</dbReference>
<keyword evidence="3" id="KW-1185">Reference proteome</keyword>
<dbReference type="EMBL" id="JAGSXH010000045">
    <property type="protein sequence ID" value="MBS2964239.1"/>
    <property type="molecule type" value="Genomic_DNA"/>
</dbReference>
<gene>
    <name evidence="2" type="ORF">KGA66_14360</name>
</gene>
<evidence type="ECO:0000259" key="1">
    <source>
        <dbReference type="PROSITE" id="PS51819"/>
    </source>
</evidence>
<dbReference type="SUPFAM" id="SSF54593">
    <property type="entry name" value="Glyoxalase/Bleomycin resistance protein/Dihydroxybiphenyl dioxygenase"/>
    <property type="match status" value="1"/>
</dbReference>
<dbReference type="AlphaFoldDB" id="A0A8J8BEZ2"/>
<feature type="domain" description="VOC" evidence="1">
    <location>
        <begin position="22"/>
        <end position="148"/>
    </location>
</feature>
<dbReference type="PROSITE" id="PS51819">
    <property type="entry name" value="VOC"/>
    <property type="match status" value="1"/>
</dbReference>